<sequence length="450" mass="49763">MSIAPSHSHTADTCSCTQSCAATPACTQHANKPIDACSTNVQTSKVQPPFLQPVHREYIDWLRICATLAVVCIHVLVSAERQPYLSVSAQAFLHVQTLISIWLFRWAVPVFFMISGALLLDPARHITPRKMGHHIVRIAVCLAVVGTVFSCIELWFTKHLSGFELIYQAILCVLQAKTWDHLWFLYKLIGLYAIVLPLRIVLEHSSITQLRVSLCIGVVSMFVIPFVNNLFHTTFEQYLPISYELVYFVLGYYLSRARINLPLCVVGFSGSALCMIFLEQTQIIPASFMPESIWMCIMSCSLFGIVRILDERRFTATGVSSSSMSAADGTARASSRCLRILQHALLRDSFGIYLFHVLFLHICMYTAGSIVMAYGSAHPLASASAYAADAGFLASCNVAFSSIVTMLHGFGVPELVVYGAFELVCIAICLCGSVALTRLLRLAPICRKLL</sequence>
<keyword evidence="4 7" id="KW-0812">Transmembrane</keyword>
<evidence type="ECO:0000256" key="6">
    <source>
        <dbReference type="ARBA" id="ARBA00023136"/>
    </source>
</evidence>
<feature type="transmembrane region" description="Helical" evidence="7">
    <location>
        <begin position="183"/>
        <end position="202"/>
    </location>
</feature>
<feature type="transmembrane region" description="Helical" evidence="7">
    <location>
        <begin position="350"/>
        <end position="374"/>
    </location>
</feature>
<evidence type="ECO:0000313" key="9">
    <source>
        <dbReference type="EMBL" id="EFL44197.1"/>
    </source>
</evidence>
<evidence type="ECO:0000256" key="2">
    <source>
        <dbReference type="ARBA" id="ARBA00007400"/>
    </source>
</evidence>
<keyword evidence="3" id="KW-1003">Cell membrane</keyword>
<reference evidence="9 10" key="1">
    <citation type="submission" date="2010-08" db="EMBL/GenBank/DDBJ databases">
        <authorList>
            <person name="Durkin A.S."/>
            <person name="Madupu R."/>
            <person name="Torralba M."/>
            <person name="Gillis M."/>
            <person name="Methe B."/>
            <person name="Sutton G."/>
            <person name="Nelson K.E."/>
        </authorList>
    </citation>
    <scope>NUCLEOTIDE SEQUENCE [LARGE SCALE GENOMIC DNA]</scope>
    <source>
        <strain evidence="9 10">PB189-T1-4</strain>
    </source>
</reference>
<evidence type="ECO:0000256" key="1">
    <source>
        <dbReference type="ARBA" id="ARBA00004651"/>
    </source>
</evidence>
<evidence type="ECO:0000313" key="10">
    <source>
        <dbReference type="Proteomes" id="UP000004431"/>
    </source>
</evidence>
<feature type="transmembrane region" description="Helical" evidence="7">
    <location>
        <begin position="292"/>
        <end position="309"/>
    </location>
</feature>
<comment type="subcellular location">
    <subcellularLocation>
        <location evidence="1">Cell membrane</location>
        <topology evidence="1">Multi-pass membrane protein</topology>
    </subcellularLocation>
</comment>
<dbReference type="InterPro" id="IPR002656">
    <property type="entry name" value="Acyl_transf_3_dom"/>
</dbReference>
<dbReference type="Pfam" id="PF01757">
    <property type="entry name" value="Acyl_transf_3"/>
    <property type="match status" value="1"/>
</dbReference>
<feature type="transmembrane region" description="Helical" evidence="7">
    <location>
        <begin position="261"/>
        <end position="280"/>
    </location>
</feature>
<feature type="transmembrane region" description="Helical" evidence="7">
    <location>
        <begin position="415"/>
        <end position="440"/>
    </location>
</feature>
<dbReference type="Proteomes" id="UP000004431">
    <property type="component" value="Unassembled WGS sequence"/>
</dbReference>
<keyword evidence="10" id="KW-1185">Reference proteome</keyword>
<feature type="transmembrane region" description="Helical" evidence="7">
    <location>
        <begin position="99"/>
        <end position="123"/>
    </location>
</feature>
<feature type="domain" description="Acyltransferase 3" evidence="8">
    <location>
        <begin position="57"/>
        <end position="368"/>
    </location>
</feature>
<evidence type="ECO:0000256" key="3">
    <source>
        <dbReference type="ARBA" id="ARBA00022475"/>
    </source>
</evidence>
<evidence type="ECO:0000256" key="4">
    <source>
        <dbReference type="ARBA" id="ARBA00022692"/>
    </source>
</evidence>
<feature type="transmembrane region" description="Helical" evidence="7">
    <location>
        <begin position="61"/>
        <end position="79"/>
    </location>
</feature>
<evidence type="ECO:0000259" key="8">
    <source>
        <dbReference type="Pfam" id="PF01757"/>
    </source>
</evidence>
<dbReference type="PANTHER" id="PTHR40074">
    <property type="entry name" value="O-ACETYLTRANSFERASE WECH"/>
    <property type="match status" value="1"/>
</dbReference>
<protein>
    <recommendedName>
        <fullName evidence="8">Acyltransferase 3 domain-containing protein</fullName>
    </recommendedName>
</protein>
<keyword evidence="5 7" id="KW-1133">Transmembrane helix</keyword>
<gene>
    <name evidence="9" type="ORF">HMPREF9248_0928</name>
</gene>
<keyword evidence="6 7" id="KW-0472">Membrane</keyword>
<dbReference type="PANTHER" id="PTHR40074:SF2">
    <property type="entry name" value="O-ACETYLTRANSFERASE WECH"/>
    <property type="match status" value="1"/>
</dbReference>
<comment type="caution">
    <text evidence="9">The sequence shown here is derived from an EMBL/GenBank/DDBJ whole genome shotgun (WGS) entry which is preliminary data.</text>
</comment>
<accession>A0ABN0B092</accession>
<evidence type="ECO:0000256" key="7">
    <source>
        <dbReference type="SAM" id="Phobius"/>
    </source>
</evidence>
<organism evidence="9 10">
    <name type="scientific">Fannyhessea vaginae PB189-T1-4</name>
    <dbReference type="NCBI Taxonomy" id="866774"/>
    <lineage>
        <taxon>Bacteria</taxon>
        <taxon>Bacillati</taxon>
        <taxon>Actinomycetota</taxon>
        <taxon>Coriobacteriia</taxon>
        <taxon>Coriobacteriales</taxon>
        <taxon>Atopobiaceae</taxon>
        <taxon>Fannyhessea</taxon>
    </lineage>
</organism>
<dbReference type="EMBL" id="AEDQ01000017">
    <property type="protein sequence ID" value="EFL44197.1"/>
    <property type="molecule type" value="Genomic_DNA"/>
</dbReference>
<evidence type="ECO:0000256" key="5">
    <source>
        <dbReference type="ARBA" id="ARBA00022989"/>
    </source>
</evidence>
<feature type="transmembrane region" description="Helical" evidence="7">
    <location>
        <begin position="214"/>
        <end position="231"/>
    </location>
</feature>
<feature type="transmembrane region" description="Helical" evidence="7">
    <location>
        <begin position="135"/>
        <end position="156"/>
    </location>
</feature>
<proteinExistence type="inferred from homology"/>
<feature type="transmembrane region" description="Helical" evidence="7">
    <location>
        <begin position="237"/>
        <end position="254"/>
    </location>
</feature>
<dbReference type="RefSeq" id="WP_006303905.1">
    <property type="nucleotide sequence ID" value="NZ_AEDQ01000017.1"/>
</dbReference>
<name>A0ABN0B092_9ACTN</name>
<comment type="similarity">
    <text evidence="2">Belongs to the acyltransferase 3 family.</text>
</comment>